<dbReference type="Proteomes" id="UP001324287">
    <property type="component" value="Chromosome"/>
</dbReference>
<dbReference type="SUPFAM" id="SSF55909">
    <property type="entry name" value="Pentein"/>
    <property type="match status" value="1"/>
</dbReference>
<dbReference type="Pfam" id="PF02274">
    <property type="entry name" value="ADI"/>
    <property type="match status" value="1"/>
</dbReference>
<dbReference type="Gene3D" id="3.75.10.10">
    <property type="entry name" value="L-arginine/glycine Amidinotransferase, Chain A"/>
    <property type="match status" value="1"/>
</dbReference>
<accession>A0ABZ1AZU8</accession>
<dbReference type="EMBL" id="CP141261">
    <property type="protein sequence ID" value="WRL64074.1"/>
    <property type="molecule type" value="Genomic_DNA"/>
</dbReference>
<keyword evidence="2" id="KW-1185">Reference proteome</keyword>
<name>A0ABZ1AZU8_9ACTN</name>
<gene>
    <name evidence="1" type="ORF">U6N30_31590</name>
</gene>
<protein>
    <submittedName>
        <fullName evidence="1">Arginine deiminase family protein</fullName>
    </submittedName>
</protein>
<dbReference type="RefSeq" id="WP_324275404.1">
    <property type="nucleotide sequence ID" value="NZ_CP141261.1"/>
</dbReference>
<organism evidence="1 2">
    <name type="scientific">Blastococcus brunescens</name>
    <dbReference type="NCBI Taxonomy" id="1564165"/>
    <lineage>
        <taxon>Bacteria</taxon>
        <taxon>Bacillati</taxon>
        <taxon>Actinomycetota</taxon>
        <taxon>Actinomycetes</taxon>
        <taxon>Geodermatophilales</taxon>
        <taxon>Geodermatophilaceae</taxon>
        <taxon>Blastococcus</taxon>
    </lineage>
</organism>
<evidence type="ECO:0000313" key="2">
    <source>
        <dbReference type="Proteomes" id="UP001324287"/>
    </source>
</evidence>
<dbReference type="PANTHER" id="PTHR47271:SF2">
    <property type="entry name" value="ARGININE DEIMINASE"/>
    <property type="match status" value="1"/>
</dbReference>
<evidence type="ECO:0000313" key="1">
    <source>
        <dbReference type="EMBL" id="WRL64074.1"/>
    </source>
</evidence>
<proteinExistence type="predicted"/>
<dbReference type="PANTHER" id="PTHR47271">
    <property type="entry name" value="ARGININE DEIMINASE"/>
    <property type="match status" value="1"/>
</dbReference>
<sequence>MIESASQAAPLMGATSEVGRLRTVLLHRPGAELRRLTPRNNDELLFDGVPWVDRAQEEHDAFAQALSDRGVEVLHLDRLLAEVLSFPPPGPS</sequence>
<reference evidence="1 2" key="1">
    <citation type="submission" date="2023-12" db="EMBL/GenBank/DDBJ databases">
        <title>Blastococcus brunescens sp. nov., an actonobacterium isolated from sandstone collected in sahara desert.</title>
        <authorList>
            <person name="Gtari M."/>
            <person name="Ghodhbane F."/>
        </authorList>
    </citation>
    <scope>NUCLEOTIDE SEQUENCE [LARGE SCALE GENOMIC DNA]</scope>
    <source>
        <strain evidence="1 2">BMG 8361</strain>
    </source>
</reference>